<evidence type="ECO:0000256" key="8">
    <source>
        <dbReference type="SAM" id="MobiDB-lite"/>
    </source>
</evidence>
<proteinExistence type="inferred from homology"/>
<protein>
    <recommendedName>
        <fullName evidence="3">Vacuolar protein sorting-associated protein 54</fullName>
    </recommendedName>
</protein>
<keyword evidence="6" id="KW-0333">Golgi apparatus</keyword>
<dbReference type="PANTHER" id="PTHR12965">
    <property type="entry name" value="VACUOLAR PROTEIN SORTING 54"/>
    <property type="match status" value="1"/>
</dbReference>
<dbReference type="InterPro" id="IPR012501">
    <property type="entry name" value="Vps54_C"/>
</dbReference>
<dbReference type="WBParaSite" id="TREG1_33540.2">
    <property type="protein sequence ID" value="TREG1_33540.2"/>
    <property type="gene ID" value="TREG1_33540"/>
</dbReference>
<evidence type="ECO:0000313" key="13">
    <source>
        <dbReference type="WBParaSite" id="TREG1_33540.2"/>
    </source>
</evidence>
<evidence type="ECO:0000256" key="4">
    <source>
        <dbReference type="ARBA" id="ARBA00022448"/>
    </source>
</evidence>
<comment type="similarity">
    <text evidence="2">Belongs to the VPS54 family.</text>
</comment>
<evidence type="ECO:0000256" key="3">
    <source>
        <dbReference type="ARBA" id="ARBA00017665"/>
    </source>
</evidence>
<evidence type="ECO:0000259" key="9">
    <source>
        <dbReference type="Pfam" id="PF07928"/>
    </source>
</evidence>
<feature type="compositionally biased region" description="Low complexity" evidence="8">
    <location>
        <begin position="857"/>
        <end position="867"/>
    </location>
</feature>
<feature type="compositionally biased region" description="Low complexity" evidence="8">
    <location>
        <begin position="566"/>
        <end position="580"/>
    </location>
</feature>
<dbReference type="Pfam" id="PF10475">
    <property type="entry name" value="Vps54_N"/>
    <property type="match status" value="1"/>
</dbReference>
<name>A0AA85JPV9_TRIRE</name>
<comment type="subcellular location">
    <subcellularLocation>
        <location evidence="1">Golgi apparatus</location>
        <location evidence="1">trans-Golgi network</location>
    </subcellularLocation>
</comment>
<dbReference type="GO" id="GO:0019905">
    <property type="term" value="F:syntaxin binding"/>
    <property type="evidence" value="ECO:0007669"/>
    <property type="project" value="TreeGrafter"/>
</dbReference>
<dbReference type="Proteomes" id="UP000050795">
    <property type="component" value="Unassembled WGS sequence"/>
</dbReference>
<keyword evidence="7" id="KW-0175">Coiled coil</keyword>
<feature type="domain" description="Vacuolar protein sorting-associated protein 54 N-terminal" evidence="10">
    <location>
        <begin position="308"/>
        <end position="444"/>
    </location>
</feature>
<keyword evidence="11" id="KW-1185">Reference proteome</keyword>
<dbReference type="PANTHER" id="PTHR12965:SF0">
    <property type="entry name" value="VACUOLAR PROTEIN SORTING-ASSOCIATED PROTEIN 54"/>
    <property type="match status" value="1"/>
</dbReference>
<accession>A0AA85JPV9</accession>
<dbReference type="InterPro" id="IPR019515">
    <property type="entry name" value="VPS54_N"/>
</dbReference>
<dbReference type="Pfam" id="PF07928">
    <property type="entry name" value="Vps54"/>
    <property type="match status" value="1"/>
</dbReference>
<feature type="region of interest" description="Disordered" evidence="8">
    <location>
        <begin position="560"/>
        <end position="580"/>
    </location>
</feature>
<evidence type="ECO:0000256" key="5">
    <source>
        <dbReference type="ARBA" id="ARBA00022927"/>
    </source>
</evidence>
<sequence>MNHIWYCEYCPPSSSHDAKYRFATQREFVNHIQECHLVHKTENNVEVFICRYGPDNSCLFLSEFPNGVEVSSSRSSRGTPFTSQHDYEKHLVGFHLLRHPVYKHFGSKSLQSEHHVTTPHCKDKPSRKWSVYKSVVNLPAVLNDPNYREVDIFTRLWGDKFENAEVLPSPHLPVITEKHFEDYLSKLGVCKVVDTNSKISTPKCQNHSLTNSHNGTCTSSNSPSYSSSSASSLLQLASKVSGNERPLSLSSISSIPDLYFDKSFNLKDEKTFCQVIPLLPRRLHRGDTATNSSCTLKQLKDPRDEEFRQREAFRHQHDQLVNYLDVVESNIAEQVSKKSSTFFEAIQSHDVIREDLRQVIHQIKDIRHKLHQIDVMNTSDKLKLLRVVRRRENYRRLVDKLKLIASLQAAQPTIQTLLRNNDFCAALDLVSTTKELLHSHLMMDTSNNTKQMVNKNTPSNGVANRLHSKTSNTLICLRDFNAQLNGISNFVHKMVESEFEMALCRFLDPPIEEYSGYNEPDILSCFLGLIRIDRLDFVRFFHAEMLKRVKDISFQHISSVTRTPGSSDPSTDSSTAQQSSMTLRISDQLRNLSFEEWMKFLVNLCNDLKYLLIRGQDVVDIFEKNLCCNQRNKSVENGVINNNSNSPSVSSPPSPATPSSTSHQSTHTISIDKAKELAKCMHETLWDTANTSQRRLTSLVSSRFRLGSSNPVESRLTTATTTTTTPVAAALSTTTTTTNNVSSGNSPNPQKRLSTTTLITSASVDIGSTTGFGEYAFDKVKWCDFRELVKLLSTFQVYVLRAWLRFSDIPVETIIGPQLESAKNSLQHSGTILSSVKNCDPNSTQKSLVRSNRGDTNNKSNLTTTNNGYTSNDQYISSSLQSDLVLRNLVVNMIKLIIDCFHREKCEKLNNLLDQERWQAATCPEQVQQIIDDLLCETDENKAKLQNETVRTQNHLLLNGEQYIIVGTVVLLLPMINAYIKLDEKLPCQPLATEFVLDRLTDLLNHFNSRTCQLVLGAEACEKVDLQRISAKNLALTLRSLQLIINFLPCIRLSLERISKLDFRKISVNEDNFLLTSLYQSNQGLSRNTVNGLDHIEILLKEHIENLLQKLVELLSDPIGPTLSTWYGRPPIPSKEMNEICRNLSKLTGMTGHVLPAKILTSILLRVHNELKVHLRHRISELGIIADGGPQQSLIDSEMLHYIDHLQSLTPQLNKFVDDCSDIWPSYGE</sequence>
<organism evidence="11 12">
    <name type="scientific">Trichobilharzia regenti</name>
    <name type="common">Nasal bird schistosome</name>
    <dbReference type="NCBI Taxonomy" id="157069"/>
    <lineage>
        <taxon>Eukaryota</taxon>
        <taxon>Metazoa</taxon>
        <taxon>Spiralia</taxon>
        <taxon>Lophotrochozoa</taxon>
        <taxon>Platyhelminthes</taxon>
        <taxon>Trematoda</taxon>
        <taxon>Digenea</taxon>
        <taxon>Strigeidida</taxon>
        <taxon>Schistosomatoidea</taxon>
        <taxon>Schistosomatidae</taxon>
        <taxon>Trichobilharzia</taxon>
    </lineage>
</organism>
<dbReference type="GO" id="GO:0015031">
    <property type="term" value="P:protein transport"/>
    <property type="evidence" value="ECO:0007669"/>
    <property type="project" value="UniProtKB-KW"/>
</dbReference>
<feature type="region of interest" description="Disordered" evidence="8">
    <location>
        <begin position="637"/>
        <end position="668"/>
    </location>
</feature>
<evidence type="ECO:0000259" key="10">
    <source>
        <dbReference type="Pfam" id="PF10475"/>
    </source>
</evidence>
<reference evidence="12 13" key="2">
    <citation type="submission" date="2023-11" db="UniProtKB">
        <authorList>
            <consortium name="WormBaseParasite"/>
        </authorList>
    </citation>
    <scope>IDENTIFICATION</scope>
</reference>
<dbReference type="GO" id="GO:0005829">
    <property type="term" value="C:cytosol"/>
    <property type="evidence" value="ECO:0007669"/>
    <property type="project" value="GOC"/>
</dbReference>
<dbReference type="AlphaFoldDB" id="A0AA85JPV9"/>
<feature type="domain" description="Vacuolar protein sorting-associated protein 54 C-terminal" evidence="9">
    <location>
        <begin position="961"/>
        <end position="1117"/>
    </location>
</feature>
<dbReference type="Gene3D" id="1.20.1280.130">
    <property type="match status" value="1"/>
</dbReference>
<feature type="region of interest" description="Disordered" evidence="8">
    <location>
        <begin position="837"/>
        <end position="867"/>
    </location>
</feature>
<feature type="compositionally biased region" description="Polar residues" evidence="8">
    <location>
        <begin position="837"/>
        <end position="850"/>
    </location>
</feature>
<feature type="compositionally biased region" description="Low complexity" evidence="8">
    <location>
        <begin position="657"/>
        <end position="668"/>
    </location>
</feature>
<dbReference type="GO" id="GO:0006896">
    <property type="term" value="P:Golgi to vacuole transport"/>
    <property type="evidence" value="ECO:0007669"/>
    <property type="project" value="TreeGrafter"/>
</dbReference>
<keyword evidence="4" id="KW-0813">Transport</keyword>
<evidence type="ECO:0000313" key="11">
    <source>
        <dbReference type="Proteomes" id="UP000050795"/>
    </source>
</evidence>
<dbReference type="InterPro" id="IPR039745">
    <property type="entry name" value="Vps54"/>
</dbReference>
<evidence type="ECO:0000256" key="6">
    <source>
        <dbReference type="ARBA" id="ARBA00023034"/>
    </source>
</evidence>
<evidence type="ECO:0000313" key="12">
    <source>
        <dbReference type="WBParaSite" id="TREG1_33540.1"/>
    </source>
</evidence>
<evidence type="ECO:0000256" key="7">
    <source>
        <dbReference type="ARBA" id="ARBA00023054"/>
    </source>
</evidence>
<dbReference type="WBParaSite" id="TREG1_33540.1">
    <property type="protein sequence ID" value="TREG1_33540.1"/>
    <property type="gene ID" value="TREG1_33540"/>
</dbReference>
<reference evidence="11" key="1">
    <citation type="submission" date="2022-06" db="EMBL/GenBank/DDBJ databases">
        <authorList>
            <person name="Berger JAMES D."/>
            <person name="Berger JAMES D."/>
        </authorList>
    </citation>
    <scope>NUCLEOTIDE SEQUENCE [LARGE SCALE GENOMIC DNA]</scope>
</reference>
<dbReference type="GO" id="GO:0042147">
    <property type="term" value="P:retrograde transport, endosome to Golgi"/>
    <property type="evidence" value="ECO:0007669"/>
    <property type="project" value="InterPro"/>
</dbReference>
<evidence type="ECO:0000256" key="2">
    <source>
        <dbReference type="ARBA" id="ARBA00009150"/>
    </source>
</evidence>
<evidence type="ECO:0000256" key="1">
    <source>
        <dbReference type="ARBA" id="ARBA00004601"/>
    </source>
</evidence>
<dbReference type="GO" id="GO:0000938">
    <property type="term" value="C:GARP complex"/>
    <property type="evidence" value="ECO:0007669"/>
    <property type="project" value="InterPro"/>
</dbReference>
<keyword evidence="5" id="KW-0653">Protein transport</keyword>